<dbReference type="GO" id="GO:0005886">
    <property type="term" value="C:plasma membrane"/>
    <property type="evidence" value="ECO:0007669"/>
    <property type="project" value="UniProtKB-SubCell"/>
</dbReference>
<keyword evidence="4 10" id="KW-1003">Cell membrane</keyword>
<dbReference type="InterPro" id="IPR005503">
    <property type="entry name" value="FliL"/>
</dbReference>
<accession>A0A365KQZ5</accession>
<organism evidence="11 12">
    <name type="scientific">Planococcus halotolerans</name>
    <dbReference type="NCBI Taxonomy" id="2233542"/>
    <lineage>
        <taxon>Bacteria</taxon>
        <taxon>Bacillati</taxon>
        <taxon>Bacillota</taxon>
        <taxon>Bacilli</taxon>
        <taxon>Bacillales</taxon>
        <taxon>Caryophanaceae</taxon>
        <taxon>Planococcus</taxon>
    </lineage>
</organism>
<evidence type="ECO:0000256" key="7">
    <source>
        <dbReference type="ARBA" id="ARBA00022779"/>
    </source>
</evidence>
<evidence type="ECO:0000256" key="8">
    <source>
        <dbReference type="ARBA" id="ARBA00022989"/>
    </source>
</evidence>
<name>A0A365KQZ5_9BACL</name>
<proteinExistence type="inferred from homology"/>
<sequence length="142" mass="15227">MGKMMKVLLISLLVLVAAGAGAFFFLGKDAEGSSEKEKQPSAEELAAMSIDTDVITTNLASPNFGIVQFNILLDSEKAKEEAAKRTPEVRAAIISTVAGFTKEELVGQEGIAELEEQLKGKLADIIQTGKVDRVLVTEFKVQ</sequence>
<evidence type="ECO:0000256" key="9">
    <source>
        <dbReference type="ARBA" id="ARBA00023136"/>
    </source>
</evidence>
<dbReference type="RefSeq" id="WP_112224334.1">
    <property type="nucleotide sequence ID" value="NZ_CP047673.1"/>
</dbReference>
<dbReference type="GO" id="GO:0009425">
    <property type="term" value="C:bacterial-type flagellum basal body"/>
    <property type="evidence" value="ECO:0007669"/>
    <property type="project" value="InterPro"/>
</dbReference>
<evidence type="ECO:0000256" key="2">
    <source>
        <dbReference type="ARBA" id="ARBA00004162"/>
    </source>
</evidence>
<comment type="similarity">
    <text evidence="3 10">Belongs to the FliL family.</text>
</comment>
<keyword evidence="6" id="KW-0812">Transmembrane</keyword>
<reference evidence="11 12" key="1">
    <citation type="submission" date="2018-06" db="EMBL/GenBank/DDBJ databases">
        <title>The draft genome sequences of strains SCU63 and S1.</title>
        <authorList>
            <person name="Gan L."/>
        </authorList>
    </citation>
    <scope>NUCLEOTIDE SEQUENCE [LARGE SCALE GENOMIC DNA]</scope>
    <source>
        <strain evidence="11 12">SCU63</strain>
    </source>
</reference>
<keyword evidence="5 10" id="KW-0145">Chemotaxis</keyword>
<evidence type="ECO:0000256" key="5">
    <source>
        <dbReference type="ARBA" id="ARBA00022500"/>
    </source>
</evidence>
<evidence type="ECO:0000313" key="12">
    <source>
        <dbReference type="Proteomes" id="UP000251002"/>
    </source>
</evidence>
<evidence type="ECO:0000256" key="3">
    <source>
        <dbReference type="ARBA" id="ARBA00008281"/>
    </source>
</evidence>
<keyword evidence="11" id="KW-0282">Flagellum</keyword>
<dbReference type="GO" id="GO:0006935">
    <property type="term" value="P:chemotaxis"/>
    <property type="evidence" value="ECO:0007669"/>
    <property type="project" value="UniProtKB-KW"/>
</dbReference>
<evidence type="ECO:0000256" key="1">
    <source>
        <dbReference type="ARBA" id="ARBA00002254"/>
    </source>
</evidence>
<protein>
    <recommendedName>
        <fullName evidence="10">Flagellar protein FliL</fullName>
    </recommendedName>
</protein>
<keyword evidence="9 10" id="KW-0472">Membrane</keyword>
<dbReference type="GO" id="GO:0071978">
    <property type="term" value="P:bacterial-type flagellum-dependent swarming motility"/>
    <property type="evidence" value="ECO:0007669"/>
    <property type="project" value="TreeGrafter"/>
</dbReference>
<keyword evidence="7 10" id="KW-0283">Flagellar rotation</keyword>
<keyword evidence="8" id="KW-1133">Transmembrane helix</keyword>
<dbReference type="Proteomes" id="UP000251002">
    <property type="component" value="Unassembled WGS sequence"/>
</dbReference>
<keyword evidence="11" id="KW-0969">Cilium</keyword>
<dbReference type="EMBL" id="QLZR01000006">
    <property type="protein sequence ID" value="RAZ75525.1"/>
    <property type="molecule type" value="Genomic_DNA"/>
</dbReference>
<comment type="subcellular location">
    <subcellularLocation>
        <location evidence="2">Cell membrane</location>
        <topology evidence="2">Single-pass membrane protein</topology>
    </subcellularLocation>
</comment>
<evidence type="ECO:0000313" key="11">
    <source>
        <dbReference type="EMBL" id="RAZ75525.1"/>
    </source>
</evidence>
<keyword evidence="12" id="KW-1185">Reference proteome</keyword>
<comment type="function">
    <text evidence="1 10">Controls the rotational direction of flagella during chemotaxis.</text>
</comment>
<dbReference type="AlphaFoldDB" id="A0A365KQZ5"/>
<dbReference type="PANTHER" id="PTHR35091:SF2">
    <property type="entry name" value="FLAGELLAR PROTEIN FLIL"/>
    <property type="match status" value="1"/>
</dbReference>
<gene>
    <name evidence="11" type="ORF">DP120_14265</name>
</gene>
<evidence type="ECO:0000256" key="6">
    <source>
        <dbReference type="ARBA" id="ARBA00022692"/>
    </source>
</evidence>
<dbReference type="Pfam" id="PF03748">
    <property type="entry name" value="FliL"/>
    <property type="match status" value="1"/>
</dbReference>
<comment type="caution">
    <text evidence="11">The sequence shown here is derived from an EMBL/GenBank/DDBJ whole genome shotgun (WGS) entry which is preliminary data.</text>
</comment>
<evidence type="ECO:0000256" key="4">
    <source>
        <dbReference type="ARBA" id="ARBA00022475"/>
    </source>
</evidence>
<evidence type="ECO:0000256" key="10">
    <source>
        <dbReference type="RuleBase" id="RU364125"/>
    </source>
</evidence>
<dbReference type="PANTHER" id="PTHR35091">
    <property type="entry name" value="FLAGELLAR PROTEIN FLIL"/>
    <property type="match status" value="1"/>
</dbReference>
<keyword evidence="11" id="KW-0966">Cell projection</keyword>